<evidence type="ECO:0000256" key="1">
    <source>
        <dbReference type="ARBA" id="ARBA00022574"/>
    </source>
</evidence>
<dbReference type="PRINTS" id="PR00320">
    <property type="entry name" value="GPROTEINBRPT"/>
</dbReference>
<evidence type="ECO:0000313" key="7">
    <source>
        <dbReference type="Proteomes" id="UP001500124"/>
    </source>
</evidence>
<feature type="repeat" description="WD" evidence="3">
    <location>
        <begin position="1192"/>
        <end position="1235"/>
    </location>
</feature>
<keyword evidence="7" id="KW-1185">Reference proteome</keyword>
<organism evidence="6 7">
    <name type="scientific">Streptomyces similanensis</name>
    <dbReference type="NCBI Taxonomy" id="1274988"/>
    <lineage>
        <taxon>Bacteria</taxon>
        <taxon>Bacillati</taxon>
        <taxon>Actinomycetota</taxon>
        <taxon>Actinomycetes</taxon>
        <taxon>Kitasatosporales</taxon>
        <taxon>Streptomycetaceae</taxon>
        <taxon>Streptomyces</taxon>
    </lineage>
</organism>
<feature type="repeat" description="WD" evidence="3">
    <location>
        <begin position="1237"/>
        <end position="1280"/>
    </location>
</feature>
<feature type="domain" description="Peptidase C14 caspase" evidence="5">
    <location>
        <begin position="35"/>
        <end position="143"/>
    </location>
</feature>
<dbReference type="SMART" id="SM00320">
    <property type="entry name" value="WD40"/>
    <property type="match status" value="12"/>
</dbReference>
<dbReference type="InterPro" id="IPR011600">
    <property type="entry name" value="Pept_C14_caspase"/>
</dbReference>
<dbReference type="InterPro" id="IPR015943">
    <property type="entry name" value="WD40/YVTN_repeat-like_dom_sf"/>
</dbReference>
<feature type="repeat" description="WD" evidence="3">
    <location>
        <begin position="968"/>
        <end position="1011"/>
    </location>
</feature>
<protein>
    <recommendedName>
        <fullName evidence="5">Peptidase C14 caspase domain-containing protein</fullName>
    </recommendedName>
</protein>
<dbReference type="RefSeq" id="WP_345669982.1">
    <property type="nucleotide sequence ID" value="NZ_BAABKC010000066.1"/>
</dbReference>
<evidence type="ECO:0000256" key="3">
    <source>
        <dbReference type="PROSITE-ProRule" id="PRU00221"/>
    </source>
</evidence>
<dbReference type="PANTHER" id="PTHR19855:SF11">
    <property type="entry name" value="RIBOSOME BIOGENESIS PROTEIN WDR12"/>
    <property type="match status" value="1"/>
</dbReference>
<dbReference type="InterPro" id="IPR020472">
    <property type="entry name" value="WD40_PAC1"/>
</dbReference>
<dbReference type="Pfam" id="PF00656">
    <property type="entry name" value="Peptidase_C14"/>
    <property type="match status" value="1"/>
</dbReference>
<dbReference type="Gene3D" id="3.40.50.1460">
    <property type="match status" value="1"/>
</dbReference>
<dbReference type="Gene3D" id="2.130.10.10">
    <property type="entry name" value="YVTN repeat-like/Quinoprotein amine dehydrogenase"/>
    <property type="match status" value="4"/>
</dbReference>
<dbReference type="InterPro" id="IPR029030">
    <property type="entry name" value="Caspase-like_dom_sf"/>
</dbReference>
<keyword evidence="1 3" id="KW-0853">WD repeat</keyword>
<comment type="caution">
    <text evidence="6">The sequence shown here is derived from an EMBL/GenBank/DDBJ whole genome shotgun (WGS) entry which is preliminary data.</text>
</comment>
<feature type="repeat" description="WD" evidence="3">
    <location>
        <begin position="1282"/>
        <end position="1325"/>
    </location>
</feature>
<dbReference type="InterPro" id="IPR001680">
    <property type="entry name" value="WD40_rpt"/>
</dbReference>
<feature type="repeat" description="WD" evidence="3">
    <location>
        <begin position="1013"/>
        <end position="1056"/>
    </location>
</feature>
<evidence type="ECO:0000313" key="6">
    <source>
        <dbReference type="EMBL" id="GAA5064772.1"/>
    </source>
</evidence>
<feature type="repeat" description="WD" evidence="3">
    <location>
        <begin position="836"/>
        <end position="873"/>
    </location>
</feature>
<dbReference type="InterPro" id="IPR019775">
    <property type="entry name" value="WD40_repeat_CS"/>
</dbReference>
<accession>A0ABP9KS29</accession>
<dbReference type="Pfam" id="PF00400">
    <property type="entry name" value="WD40"/>
    <property type="match status" value="8"/>
</dbReference>
<dbReference type="InterPro" id="IPR027417">
    <property type="entry name" value="P-loop_NTPase"/>
</dbReference>
<gene>
    <name evidence="6" type="ORF">GCM10023336_45250</name>
</gene>
<dbReference type="CDD" id="cd00200">
    <property type="entry name" value="WD40"/>
    <property type="match status" value="2"/>
</dbReference>
<dbReference type="SUPFAM" id="SSF52129">
    <property type="entry name" value="Caspase-like"/>
    <property type="match status" value="1"/>
</dbReference>
<dbReference type="SUPFAM" id="SSF52540">
    <property type="entry name" value="P-loop containing nucleoside triphosphate hydrolases"/>
    <property type="match status" value="1"/>
</dbReference>
<feature type="region of interest" description="Disordered" evidence="4">
    <location>
        <begin position="1408"/>
        <end position="1427"/>
    </location>
</feature>
<dbReference type="SUPFAM" id="SSF50998">
    <property type="entry name" value="Quinoprotein alcohol dehydrogenase-like"/>
    <property type="match status" value="1"/>
</dbReference>
<dbReference type="InterPro" id="IPR011047">
    <property type="entry name" value="Quinoprotein_ADH-like_sf"/>
</dbReference>
<evidence type="ECO:0000256" key="4">
    <source>
        <dbReference type="SAM" id="MobiDB-lite"/>
    </source>
</evidence>
<feature type="compositionally biased region" description="Basic and acidic residues" evidence="4">
    <location>
        <begin position="1408"/>
        <end position="1418"/>
    </location>
</feature>
<sequence>MNSSEPRRYLIATAVSHYPKARGLGWDRPRLADARQRIIDLFTRQLGYQHVSDLGLNPTAAQLTDGLRAFCRAADRRPDDVLAVYIAAHGEVLEDGEHVLLTADTDPEDIDDALPTLTLARKMLRGTRVRRLLLMLDTCFSGQGGNELLGAVAGLKGRWGEETETGLALLTSAQPNELAETGAFPYLLGEAVTSLATAGHGPRELALDALIAEMRAHPKRSAHQTTSAEIIGLTGTMPPFFPNPRRDSRLTHIDLALQQTSAWQTQTNRREVEYRARLLRRAMGHSDPSRAGWWFSGRHRALDDITRWLTDLPPDRSALAVTAGPGSGKTAVLGLIATLTHAEHRRTVPLDALGLADRALPGVGSLDAAVYAQNLTDQQVLQGIAAAARITATSVADLLNGLPDRTRAGRRPLTILIDALDEAETPDTLCSHVLRPLIDHGGSRVRLLLGTRPHLLSGLGLRREDHIDLDADTYADPEAVLAYTVRNLLEAAAESPYLHCSRGRLRAIARQVARAAGCSFLVARIAAGTLAASPHLPDPADPAWRRSLPRLPGQAIHDDLTQRLRDQAQRAIDLLRPLAFAQGQGLPWEDLWAPIATAVSGRPYTNDDLHWLRGAAGAYVVEATEDGRSVYRLYHEAMAEYLRQDQDPTRVHSAITTVLRRQVPYRADTTPDWAHAHPYSLRHLATHAARGGRLDETTTDTEYLVHAAPDELARHLHLTTTDDACLHAAIYRSSLGRHRPLRPADRRQILAIDATRYNSGTIRRALNAALPPSSWTPFFATGSDVSPALRNTMTGGSASTVACAELEGRPIAVTAEDDGTVRIWDLATSRPVGTPLTGHSRSVLAVACTELEGRPIAVTCGGDGELRVWDLATRLPIGVWHVGLAMAAVCAELDGRAVAVVGGIMGSVRMWDLATGQPVGTPVVSREGGVQAMACAELEGRLVAVTGGYDGTIGRWDLTEGRPIGAPLKGHEKPVQAVACTELDGRTVTVTGGRDGTARVWDLTTGQSIGAPLIGHDGPVYAVDCTRVDGKTVILTGGRDCTARMWDLSTGRSVGVPFGGHGGSVHAVDCIRVGDQAIAVTCAADGALRTWELSAHRPIGAPLSGHDGRVIAVACTELNSRTVAVTGGEDGPVRTWDLTSGRLIDVLAGHEGQVNAAVCAELDGRPVAVTGGGDGAVRMWDLAIGCPIGAPLTGHDGPVHRVDRIEVDGRVTAVTGGRDGTVRVWDLTTRRPVGTPLRGHKGPVQALACTELEGRPIAVTGGDDHTVRMWDLTTRRRVGAPLRGHDGPVYAVACAHVDGRPVAVTGGADGTVGLWDLTTRRQLGDVLLKGHDSWVVAVACAELDGRPVAVTGGSDSTICVWDLKRRVPTRLHLPSAPGALDITRTGTLVCGVYRDICALTRKTDVQRVESRSRWRNEPEDSDPTNEV</sequence>
<keyword evidence="2" id="KW-0677">Repeat</keyword>
<feature type="repeat" description="WD" evidence="3">
    <location>
        <begin position="813"/>
        <end position="834"/>
    </location>
</feature>
<feature type="repeat" description="WD" evidence="3">
    <location>
        <begin position="1147"/>
        <end position="1182"/>
    </location>
</feature>
<dbReference type="PANTHER" id="PTHR19855">
    <property type="entry name" value="WD40 REPEAT PROTEIN 12, 37"/>
    <property type="match status" value="1"/>
</dbReference>
<dbReference type="Proteomes" id="UP001500124">
    <property type="component" value="Unassembled WGS sequence"/>
</dbReference>
<dbReference type="EMBL" id="BAABKC010000066">
    <property type="protein sequence ID" value="GAA5064772.1"/>
    <property type="molecule type" value="Genomic_DNA"/>
</dbReference>
<dbReference type="PROSITE" id="PS50294">
    <property type="entry name" value="WD_REPEATS_REGION"/>
    <property type="match status" value="5"/>
</dbReference>
<dbReference type="PROSITE" id="PS00678">
    <property type="entry name" value="WD_REPEATS_1"/>
    <property type="match status" value="9"/>
</dbReference>
<reference evidence="7" key="1">
    <citation type="journal article" date="2019" name="Int. J. Syst. Evol. Microbiol.">
        <title>The Global Catalogue of Microorganisms (GCM) 10K type strain sequencing project: providing services to taxonomists for standard genome sequencing and annotation.</title>
        <authorList>
            <consortium name="The Broad Institute Genomics Platform"/>
            <consortium name="The Broad Institute Genome Sequencing Center for Infectious Disease"/>
            <person name="Wu L."/>
            <person name="Ma J."/>
        </authorList>
    </citation>
    <scope>NUCLEOTIDE SEQUENCE [LARGE SCALE GENOMIC DNA]</scope>
    <source>
        <strain evidence="7">JCM 18410</strain>
    </source>
</reference>
<evidence type="ECO:0000256" key="2">
    <source>
        <dbReference type="ARBA" id="ARBA00022737"/>
    </source>
</evidence>
<name>A0ABP9KS29_9ACTN</name>
<feature type="repeat" description="WD" evidence="3">
    <location>
        <begin position="1103"/>
        <end position="1146"/>
    </location>
</feature>
<dbReference type="PROSITE" id="PS50082">
    <property type="entry name" value="WD_REPEATS_2"/>
    <property type="match status" value="10"/>
</dbReference>
<proteinExistence type="predicted"/>
<evidence type="ECO:0000259" key="5">
    <source>
        <dbReference type="Pfam" id="PF00656"/>
    </source>
</evidence>
<feature type="repeat" description="WD" evidence="3">
    <location>
        <begin position="1328"/>
        <end position="1364"/>
    </location>
</feature>